<dbReference type="Proteomes" id="UP000017819">
    <property type="component" value="Unassembled WGS sequence"/>
</dbReference>
<name>V4RLB3_9HYPH</name>
<dbReference type="SUPFAM" id="SSF51206">
    <property type="entry name" value="cAMP-binding domain-like"/>
    <property type="match status" value="1"/>
</dbReference>
<reference evidence="2 3" key="1">
    <citation type="journal article" date="2014" name="Genome Announc.">
        <title>Draft Genome Sequence of Lutibaculum baratangense Strain AMV1T, Isolated from a Mud Volcano in Andamans, India.</title>
        <authorList>
            <person name="Singh A."/>
            <person name="Sreenivas A."/>
            <person name="Sathyanarayana Reddy G."/>
            <person name="Pinnaka A.K."/>
            <person name="Shivaji S."/>
        </authorList>
    </citation>
    <scope>NUCLEOTIDE SEQUENCE [LARGE SCALE GENOMIC DNA]</scope>
    <source>
        <strain evidence="2 3">AMV1</strain>
    </source>
</reference>
<dbReference type="PROSITE" id="PS50042">
    <property type="entry name" value="CNMP_BINDING_3"/>
    <property type="match status" value="1"/>
</dbReference>
<dbReference type="EMBL" id="AWXZ01000017">
    <property type="protein sequence ID" value="ESR26099.1"/>
    <property type="molecule type" value="Genomic_DNA"/>
</dbReference>
<evidence type="ECO:0000313" key="2">
    <source>
        <dbReference type="EMBL" id="ESR26099.1"/>
    </source>
</evidence>
<comment type="caution">
    <text evidence="2">The sequence shown here is derived from an EMBL/GenBank/DDBJ whole genome shotgun (WGS) entry which is preliminary data.</text>
</comment>
<keyword evidence="3" id="KW-1185">Reference proteome</keyword>
<organism evidence="2 3">
    <name type="scientific">Lutibaculum baratangense AMV1</name>
    <dbReference type="NCBI Taxonomy" id="631454"/>
    <lineage>
        <taxon>Bacteria</taxon>
        <taxon>Pseudomonadati</taxon>
        <taxon>Pseudomonadota</taxon>
        <taxon>Alphaproteobacteria</taxon>
        <taxon>Hyphomicrobiales</taxon>
        <taxon>Tepidamorphaceae</taxon>
        <taxon>Lutibaculum</taxon>
    </lineage>
</organism>
<dbReference type="InterPro" id="IPR000595">
    <property type="entry name" value="cNMP-bd_dom"/>
</dbReference>
<evidence type="ECO:0000259" key="1">
    <source>
        <dbReference type="PROSITE" id="PS50042"/>
    </source>
</evidence>
<dbReference type="SMART" id="SM00100">
    <property type="entry name" value="cNMP"/>
    <property type="match status" value="1"/>
</dbReference>
<dbReference type="Gene3D" id="2.60.120.10">
    <property type="entry name" value="Jelly Rolls"/>
    <property type="match status" value="1"/>
</dbReference>
<proteinExistence type="predicted"/>
<feature type="domain" description="Cyclic nucleotide-binding" evidence="1">
    <location>
        <begin position="15"/>
        <end position="132"/>
    </location>
</feature>
<dbReference type="Pfam" id="PF00027">
    <property type="entry name" value="cNMP_binding"/>
    <property type="match status" value="1"/>
</dbReference>
<dbReference type="eggNOG" id="COG0664">
    <property type="taxonomic scope" value="Bacteria"/>
</dbReference>
<dbReference type="InterPro" id="IPR018490">
    <property type="entry name" value="cNMP-bd_dom_sf"/>
</dbReference>
<sequence length="154" mass="16702">MTLQDDVSLLRALPLFAGFNDEQLRLIAFSAEALSLPGGTTLFREGAPAETAYIVVSGAVHFLKNGEEAGHDDVGPGGMIGEMALLCQTSRGVTAVTVGDSRFMVISRRLFRRVLMEYPEMAAGMRRTMAERLTEMSADLARARHALLSIGDDR</sequence>
<dbReference type="AlphaFoldDB" id="V4RLB3"/>
<protein>
    <recommendedName>
        <fullName evidence="1">Cyclic nucleotide-binding domain-containing protein</fullName>
    </recommendedName>
</protein>
<dbReference type="GO" id="GO:0003700">
    <property type="term" value="F:DNA-binding transcription factor activity"/>
    <property type="evidence" value="ECO:0007669"/>
    <property type="project" value="TreeGrafter"/>
</dbReference>
<dbReference type="InterPro" id="IPR050397">
    <property type="entry name" value="Env_Response_Regulators"/>
</dbReference>
<dbReference type="RefSeq" id="WP_023431579.1">
    <property type="nucleotide sequence ID" value="NZ_AWXZ01000017.1"/>
</dbReference>
<dbReference type="STRING" id="631454.N177_1434"/>
<evidence type="ECO:0000313" key="3">
    <source>
        <dbReference type="Proteomes" id="UP000017819"/>
    </source>
</evidence>
<dbReference type="GO" id="GO:0005829">
    <property type="term" value="C:cytosol"/>
    <property type="evidence" value="ECO:0007669"/>
    <property type="project" value="TreeGrafter"/>
</dbReference>
<dbReference type="PANTHER" id="PTHR24567:SF74">
    <property type="entry name" value="HTH-TYPE TRANSCRIPTIONAL REGULATOR ARCR"/>
    <property type="match status" value="1"/>
</dbReference>
<dbReference type="PANTHER" id="PTHR24567">
    <property type="entry name" value="CRP FAMILY TRANSCRIPTIONAL REGULATORY PROTEIN"/>
    <property type="match status" value="1"/>
</dbReference>
<dbReference type="InterPro" id="IPR014710">
    <property type="entry name" value="RmlC-like_jellyroll"/>
</dbReference>
<dbReference type="CDD" id="cd00038">
    <property type="entry name" value="CAP_ED"/>
    <property type="match status" value="1"/>
</dbReference>
<gene>
    <name evidence="2" type="ORF">N177_1434</name>
</gene>
<dbReference type="OrthoDB" id="9807547at2"/>
<accession>V4RLB3</accession>